<dbReference type="KEGG" id="ncs:NCAS_0D03060"/>
<accession>G0VE96</accession>
<dbReference type="EMBL" id="HE576755">
    <property type="protein sequence ID" value="CCC69887.1"/>
    <property type="molecule type" value="Genomic_DNA"/>
</dbReference>
<organism evidence="2 3">
    <name type="scientific">Naumovozyma castellii</name>
    <name type="common">Yeast</name>
    <name type="synonym">Saccharomyces castellii</name>
    <dbReference type="NCBI Taxonomy" id="27288"/>
    <lineage>
        <taxon>Eukaryota</taxon>
        <taxon>Fungi</taxon>
        <taxon>Dikarya</taxon>
        <taxon>Ascomycota</taxon>
        <taxon>Saccharomycotina</taxon>
        <taxon>Saccharomycetes</taxon>
        <taxon>Saccharomycetales</taxon>
        <taxon>Saccharomycetaceae</taxon>
        <taxon>Naumovozyma</taxon>
    </lineage>
</organism>
<sequence>MKGLVIFGGNGLLGKRICEQAVLSGYKVTSLSRSGRPPLPTSKKHDDETWISKVNWEKADVLNPSTYEKFLLDKNVNDVVHSVGILLENSNYKSILNSKGGNNNPTTKTQSYDLINRKSAVLLADTFQQCLSKKKKDENETEDSGINPSFSYISADKAFPIIPEGYILSKRKAEEELLSKYSHNLRPIIMRPGFMFDETLLSTWDIRTSMNTVVSFLDTTNKGLFKGKLPTRPSISTQSVSKCLLSKIKDQSFQGIVPLEEISKF</sequence>
<dbReference type="FunCoup" id="G0VE96">
    <property type="interactions" value="127"/>
</dbReference>
<dbReference type="GO" id="GO:0006744">
    <property type="term" value="P:ubiquinone biosynthetic process"/>
    <property type="evidence" value="ECO:0007669"/>
    <property type="project" value="EnsemblFungi"/>
</dbReference>
<dbReference type="PANTHER" id="PTHR12126">
    <property type="entry name" value="NADH-UBIQUINONE OXIDOREDUCTASE 39 KDA SUBUNIT-RELATED"/>
    <property type="match status" value="1"/>
</dbReference>
<name>G0VE96_NAUCA</name>
<dbReference type="InterPro" id="IPR001509">
    <property type="entry name" value="Epimerase_deHydtase"/>
</dbReference>
<dbReference type="Pfam" id="PF01370">
    <property type="entry name" value="Epimerase"/>
    <property type="match status" value="1"/>
</dbReference>
<evidence type="ECO:0000259" key="1">
    <source>
        <dbReference type="Pfam" id="PF01370"/>
    </source>
</evidence>
<gene>
    <name evidence="2" type="primary">NCAS0D03060</name>
    <name evidence="2" type="ordered locus">NCAS_0D03060</name>
</gene>
<dbReference type="GeneID" id="96903493"/>
<keyword evidence="3" id="KW-1185">Reference proteome</keyword>
<dbReference type="eggNOG" id="KOG4288">
    <property type="taxonomic scope" value="Eukaryota"/>
</dbReference>
<dbReference type="AlphaFoldDB" id="G0VE96"/>
<dbReference type="RefSeq" id="XP_003676248.1">
    <property type="nucleotide sequence ID" value="XM_003676200.1"/>
</dbReference>
<feature type="domain" description="NAD-dependent epimerase/dehydratase" evidence="1">
    <location>
        <begin position="5"/>
        <end position="84"/>
    </location>
</feature>
<reference evidence="2 3" key="1">
    <citation type="journal article" date="2011" name="Proc. Natl. Acad. Sci. U.S.A.">
        <title>Evolutionary erosion of yeast sex chromosomes by mating-type switching accidents.</title>
        <authorList>
            <person name="Gordon J.L."/>
            <person name="Armisen D."/>
            <person name="Proux-Wera E."/>
            <person name="Oheigeartaigh S.S."/>
            <person name="Byrne K.P."/>
            <person name="Wolfe K.H."/>
        </authorList>
    </citation>
    <scope>NUCLEOTIDE SEQUENCE [LARGE SCALE GENOMIC DNA]</scope>
    <source>
        <strain evidence="3">ATCC 76901 / BCRC 22586 / CBS 4309 / NBRC 1992 / NRRL Y-12630</strain>
    </source>
</reference>
<proteinExistence type="predicted"/>
<dbReference type="HOGENOM" id="CLU_055314_1_0_1"/>
<dbReference type="Gene3D" id="3.40.50.720">
    <property type="entry name" value="NAD(P)-binding Rossmann-like Domain"/>
    <property type="match status" value="1"/>
</dbReference>
<dbReference type="SUPFAM" id="SSF51735">
    <property type="entry name" value="NAD(P)-binding Rossmann-fold domains"/>
    <property type="match status" value="1"/>
</dbReference>
<dbReference type="InterPro" id="IPR036291">
    <property type="entry name" value="NAD(P)-bd_dom_sf"/>
</dbReference>
<dbReference type="OMA" id="WERADIF"/>
<dbReference type="Proteomes" id="UP000001640">
    <property type="component" value="Chromosome 4"/>
</dbReference>
<dbReference type="OrthoDB" id="276721at2759"/>
<reference key="2">
    <citation type="submission" date="2011-08" db="EMBL/GenBank/DDBJ databases">
        <title>Genome sequence of Naumovozyma castellii.</title>
        <authorList>
            <person name="Gordon J.L."/>
            <person name="Armisen D."/>
            <person name="Proux-Wera E."/>
            <person name="OhEigeartaigh S.S."/>
            <person name="Byrne K.P."/>
            <person name="Wolfe K.H."/>
        </authorList>
    </citation>
    <scope>NUCLEOTIDE SEQUENCE</scope>
    <source>
        <strain>Type strain:CBS 4309</strain>
    </source>
</reference>
<dbReference type="GO" id="GO:0005739">
    <property type="term" value="C:mitochondrion"/>
    <property type="evidence" value="ECO:0007669"/>
    <property type="project" value="EnsemblFungi"/>
</dbReference>
<dbReference type="InParanoid" id="G0VE96"/>
<dbReference type="PANTHER" id="PTHR12126:SF16">
    <property type="entry name" value="MIOREX COMPLEX COMPONENT 2"/>
    <property type="match status" value="1"/>
</dbReference>
<dbReference type="GO" id="GO:0044877">
    <property type="term" value="F:protein-containing complex binding"/>
    <property type="evidence" value="ECO:0007669"/>
    <property type="project" value="TreeGrafter"/>
</dbReference>
<evidence type="ECO:0000313" key="2">
    <source>
        <dbReference type="EMBL" id="CCC69887.1"/>
    </source>
</evidence>
<dbReference type="InterPro" id="IPR051207">
    <property type="entry name" value="ComplexI_NDUFA9_subunit"/>
</dbReference>
<evidence type="ECO:0000313" key="3">
    <source>
        <dbReference type="Proteomes" id="UP000001640"/>
    </source>
</evidence>
<dbReference type="STRING" id="1064592.G0VE96"/>
<protein>
    <recommendedName>
        <fullName evidence="1">NAD-dependent epimerase/dehydratase domain-containing protein</fullName>
    </recommendedName>
</protein>